<evidence type="ECO:0000313" key="2">
    <source>
        <dbReference type="Proteomes" id="UP000465035"/>
    </source>
</evidence>
<dbReference type="AlphaFoldDB" id="A0A6G9Q757"/>
<name>A0A6G9Q757_LENHI</name>
<reference evidence="1 2" key="1">
    <citation type="submission" date="2019-12" db="EMBL/GenBank/DDBJ databases">
        <title>Lactobacillus hilgardii FLUB.</title>
        <authorList>
            <person name="Gustaw K."/>
        </authorList>
    </citation>
    <scope>NUCLEOTIDE SEQUENCE [LARGE SCALE GENOMIC DNA]</scope>
    <source>
        <strain evidence="1 2">FLUB</strain>
    </source>
</reference>
<proteinExistence type="predicted"/>
<dbReference type="Proteomes" id="UP000465035">
    <property type="component" value="Chromosome"/>
</dbReference>
<dbReference type="GeneID" id="69059182"/>
<gene>
    <name evidence="1" type="ORF">GQR93_12430</name>
</gene>
<sequence length="59" mass="6857">MGDTQDWAVQQLAEIAENEQSFINRSILKAAQDLIIEQTKRIDQGQQEIDGRIWSPDKW</sequence>
<dbReference type="SMR" id="A0A6G9Q757"/>
<protein>
    <submittedName>
        <fullName evidence="1">Uncharacterized protein</fullName>
    </submittedName>
</protein>
<evidence type="ECO:0000313" key="1">
    <source>
        <dbReference type="EMBL" id="QHB52939.1"/>
    </source>
</evidence>
<dbReference type="EMBL" id="CP047121">
    <property type="protein sequence ID" value="QHB52939.1"/>
    <property type="molecule type" value="Genomic_DNA"/>
</dbReference>
<dbReference type="RefSeq" id="WP_003558887.1">
    <property type="nucleotide sequence ID" value="NZ_CABKOL010000104.1"/>
</dbReference>
<accession>A0A6G9Q757</accession>
<organism evidence="1 2">
    <name type="scientific">Lentilactobacillus hilgardii</name>
    <name type="common">Lactobacillus hilgardii</name>
    <dbReference type="NCBI Taxonomy" id="1588"/>
    <lineage>
        <taxon>Bacteria</taxon>
        <taxon>Bacillati</taxon>
        <taxon>Bacillota</taxon>
        <taxon>Bacilli</taxon>
        <taxon>Lactobacillales</taxon>
        <taxon>Lactobacillaceae</taxon>
        <taxon>Lentilactobacillus</taxon>
    </lineage>
</organism>